<evidence type="ECO:0000313" key="1">
    <source>
        <dbReference type="EMBL" id="NKZ20694.1"/>
    </source>
</evidence>
<dbReference type="Proteomes" id="UP000522720">
    <property type="component" value="Unassembled WGS sequence"/>
</dbReference>
<dbReference type="RefSeq" id="WP_168549443.1">
    <property type="nucleotide sequence ID" value="NZ_JAAXPR010000013.1"/>
</dbReference>
<sequence>MLDHIYSAFDLMEQGRLDAALALLDSLVVPEADSVYYDYLSTYGYVHAARKDYILAVQAYEAYLNKAVAEGDRLHQHRAHHQLCMVYREQGDFGAAMAELDKERAIISQHFMDDDLVWAVHLYEVGYVSHLLGDHDKAVSDMGRSLEHALKTDDLIAQACAYRGLGEIQSSAEHLIKAKALFEEAGENIGSQEIDDLLSHLP</sequence>
<reference evidence="1 2" key="1">
    <citation type="submission" date="2020-04" db="EMBL/GenBank/DDBJ databases">
        <title>MicrobeNet Type strains.</title>
        <authorList>
            <person name="Nicholson A.C."/>
        </authorList>
    </citation>
    <scope>NUCLEOTIDE SEQUENCE [LARGE SCALE GENOMIC DNA]</scope>
    <source>
        <strain evidence="1 2">CCUG 69612</strain>
    </source>
</reference>
<comment type="caution">
    <text evidence="1">The sequence shown here is derived from an EMBL/GenBank/DDBJ whole genome shotgun (WGS) entry which is preliminary data.</text>
</comment>
<dbReference type="Pfam" id="PF07721">
    <property type="entry name" value="TPR_4"/>
    <property type="match status" value="2"/>
</dbReference>
<name>A0A7X6N231_9STRE</name>
<accession>A0A7X6N231</accession>
<dbReference type="AlphaFoldDB" id="A0A7X6N231"/>
<dbReference type="EMBL" id="JAAXPR010000013">
    <property type="protein sequence ID" value="NKZ20694.1"/>
    <property type="molecule type" value="Genomic_DNA"/>
</dbReference>
<dbReference type="GO" id="GO:0042802">
    <property type="term" value="F:identical protein binding"/>
    <property type="evidence" value="ECO:0007669"/>
    <property type="project" value="InterPro"/>
</dbReference>
<dbReference type="Pfam" id="PF13424">
    <property type="entry name" value="TPR_12"/>
    <property type="match status" value="1"/>
</dbReference>
<gene>
    <name evidence="1" type="ORF">HF992_07575</name>
</gene>
<evidence type="ECO:0000313" key="2">
    <source>
        <dbReference type="Proteomes" id="UP000522720"/>
    </source>
</evidence>
<dbReference type="InterPro" id="IPR011990">
    <property type="entry name" value="TPR-like_helical_dom_sf"/>
</dbReference>
<dbReference type="SUPFAM" id="SSF48452">
    <property type="entry name" value="TPR-like"/>
    <property type="match status" value="1"/>
</dbReference>
<proteinExistence type="predicted"/>
<keyword evidence="2" id="KW-1185">Reference proteome</keyword>
<dbReference type="InterPro" id="IPR011717">
    <property type="entry name" value="TPR-4"/>
</dbReference>
<dbReference type="Gene3D" id="1.25.40.10">
    <property type="entry name" value="Tetratricopeptide repeat domain"/>
    <property type="match status" value="1"/>
</dbReference>
<protein>
    <submittedName>
        <fullName evidence="1">Tetratricopeptide repeat protein</fullName>
    </submittedName>
</protein>
<organism evidence="1 2">
    <name type="scientific">Streptococcus ovuberis</name>
    <dbReference type="NCBI Taxonomy" id="1936207"/>
    <lineage>
        <taxon>Bacteria</taxon>
        <taxon>Bacillati</taxon>
        <taxon>Bacillota</taxon>
        <taxon>Bacilli</taxon>
        <taxon>Lactobacillales</taxon>
        <taxon>Streptococcaceae</taxon>
        <taxon>Streptococcus</taxon>
    </lineage>
</organism>